<dbReference type="Pfam" id="PF11954">
    <property type="entry name" value="DUF3471"/>
    <property type="match status" value="1"/>
</dbReference>
<dbReference type="PANTHER" id="PTHR46825:SF15">
    <property type="entry name" value="BETA-LACTAMASE-RELATED DOMAIN-CONTAINING PROTEIN"/>
    <property type="match status" value="1"/>
</dbReference>
<name>A0A366L016_9SPHI</name>
<dbReference type="AlphaFoldDB" id="A0A366L016"/>
<keyword evidence="5" id="KW-1185">Reference proteome</keyword>
<feature type="domain" description="Beta-lactamase-related" evidence="2">
    <location>
        <begin position="34"/>
        <end position="362"/>
    </location>
</feature>
<dbReference type="GO" id="GO:0016787">
    <property type="term" value="F:hydrolase activity"/>
    <property type="evidence" value="ECO:0007669"/>
    <property type="project" value="UniProtKB-KW"/>
</dbReference>
<comment type="caution">
    <text evidence="4">The sequence shown here is derived from an EMBL/GenBank/DDBJ whole genome shotgun (WGS) entry which is preliminary data.</text>
</comment>
<dbReference type="OrthoDB" id="1522765at2"/>
<evidence type="ECO:0000313" key="5">
    <source>
        <dbReference type="Proteomes" id="UP000252081"/>
    </source>
</evidence>
<protein>
    <submittedName>
        <fullName evidence="4">Serine hydrolase</fullName>
    </submittedName>
</protein>
<dbReference type="Proteomes" id="UP000252081">
    <property type="component" value="Unassembled WGS sequence"/>
</dbReference>
<feature type="chain" id="PRO_5016662912" evidence="1">
    <location>
        <begin position="20"/>
        <end position="603"/>
    </location>
</feature>
<gene>
    <name evidence="4" type="ORF">DRW42_13775</name>
</gene>
<evidence type="ECO:0000259" key="3">
    <source>
        <dbReference type="Pfam" id="PF11954"/>
    </source>
</evidence>
<proteinExistence type="predicted"/>
<evidence type="ECO:0000259" key="2">
    <source>
        <dbReference type="Pfam" id="PF00144"/>
    </source>
</evidence>
<dbReference type="Gene3D" id="2.40.128.600">
    <property type="match status" value="1"/>
</dbReference>
<dbReference type="RefSeq" id="WP_113949392.1">
    <property type="nucleotide sequence ID" value="NZ_QNQU01000010.1"/>
</dbReference>
<accession>A0A366L016</accession>
<dbReference type="EMBL" id="QNQU01000010">
    <property type="protein sequence ID" value="RBQ06829.1"/>
    <property type="molecule type" value="Genomic_DNA"/>
</dbReference>
<keyword evidence="4" id="KW-0378">Hydrolase</keyword>
<feature type="domain" description="Peptidase S12 Pab87-related C-terminal" evidence="3">
    <location>
        <begin position="411"/>
        <end position="500"/>
    </location>
</feature>
<dbReference type="InterPro" id="IPR050491">
    <property type="entry name" value="AmpC-like"/>
</dbReference>
<dbReference type="SUPFAM" id="SSF56601">
    <property type="entry name" value="beta-lactamase/transpeptidase-like"/>
    <property type="match status" value="1"/>
</dbReference>
<evidence type="ECO:0000313" key="4">
    <source>
        <dbReference type="EMBL" id="RBQ06829.1"/>
    </source>
</evidence>
<dbReference type="PANTHER" id="PTHR46825">
    <property type="entry name" value="D-ALANYL-D-ALANINE-CARBOXYPEPTIDASE/ENDOPEPTIDASE AMPH"/>
    <property type="match status" value="1"/>
</dbReference>
<dbReference type="Gene3D" id="3.40.710.10">
    <property type="entry name" value="DD-peptidase/beta-lactamase superfamily"/>
    <property type="match status" value="1"/>
</dbReference>
<dbReference type="InterPro" id="IPR001466">
    <property type="entry name" value="Beta-lactam-related"/>
</dbReference>
<dbReference type="InterPro" id="IPR012338">
    <property type="entry name" value="Beta-lactam/transpept-like"/>
</dbReference>
<dbReference type="InterPro" id="IPR021860">
    <property type="entry name" value="Peptidase_S12_Pab87-rel_C"/>
</dbReference>
<dbReference type="Pfam" id="PF00144">
    <property type="entry name" value="Beta-lactamase"/>
    <property type="match status" value="1"/>
</dbReference>
<feature type="signal peptide" evidence="1">
    <location>
        <begin position="1"/>
        <end position="19"/>
    </location>
</feature>
<evidence type="ECO:0000256" key="1">
    <source>
        <dbReference type="SAM" id="SignalP"/>
    </source>
</evidence>
<reference evidence="4 5" key="1">
    <citation type="submission" date="2018-07" db="EMBL/GenBank/DDBJ databases">
        <title>A draft genome of a endophytic bacteria, a new species of Pedobacter.</title>
        <authorList>
            <person name="Zhang Z.D."/>
            <person name="Chen Z.J."/>
        </authorList>
    </citation>
    <scope>NUCLEOTIDE SEQUENCE [LARGE SCALE GENOMIC DNA]</scope>
    <source>
        <strain evidence="4 5">RS10</strain>
    </source>
</reference>
<organism evidence="4 5">
    <name type="scientific">Pedobacter miscanthi</name>
    <dbReference type="NCBI Taxonomy" id="2259170"/>
    <lineage>
        <taxon>Bacteria</taxon>
        <taxon>Pseudomonadati</taxon>
        <taxon>Bacteroidota</taxon>
        <taxon>Sphingobacteriia</taxon>
        <taxon>Sphingobacteriales</taxon>
        <taxon>Sphingobacteriaceae</taxon>
        <taxon>Pedobacter</taxon>
    </lineage>
</organism>
<sequence length="603" mass="67279">MKRILNVSLLCLIALSSLAQSKKQKTGDPLAGIDTLLNRVLKDQKVAGFAVAVVKGDQVIYSKGFGYRDVENKKPVTPNTLFAIGSSTKAFTSSLIGLLQKEGKLSYDGIATSYLPQLKFYNDNMNNQITVRDMMCHRTGLSRYDLSWFIFNTSNRDSIIHRVRYMEPTAGIREKWQYNNFMFLAQGMIVEKLTGKTWEQNIKEKFFDPLEMSHSNTNIFEFEKNSEASLPYMVNDKGAIEKIDYFNIDGMGPAGSINSSVNDMTHWLKVWINGGQYKGKEILSASYIAEAASSQMSMGGGLPAEDDDIYLSTYGFGWMISSYRGHYMVEHGGNINGFSASVSFFPTDKLGIVVLTNQNASAVPKIVFSSIADRLLGLKNIDWNGRANKEKAEAKKRENAAKKTAENAHVLNTKPSHPLKDYDGLFDNPAYGVISVSFKNDSLFAVMGKEKLLLRHYHYDVFSISGIDKNGKIDTAVSDLRFNFISGADGKIESISIPLEKGLKPTIFNFKPRMVELSALELENYTGSYGEKGMVKVYLKGRVLFVSVPGQPEYETVSVGSDTFNFKNLKGFSLKFEKKEGMSKPLSVSFVQPNGTFKQVRQN</sequence>
<keyword evidence="1" id="KW-0732">Signal</keyword>